<dbReference type="Proteomes" id="UP000663881">
    <property type="component" value="Unassembled WGS sequence"/>
</dbReference>
<dbReference type="CDD" id="cd00761">
    <property type="entry name" value="Glyco_tranf_GTA_type"/>
    <property type="match status" value="1"/>
</dbReference>
<proteinExistence type="predicted"/>
<evidence type="ECO:0000313" key="2">
    <source>
        <dbReference type="EMBL" id="CAF1508290.1"/>
    </source>
</evidence>
<feature type="compositionally biased region" description="Polar residues" evidence="1">
    <location>
        <begin position="240"/>
        <end position="251"/>
    </location>
</feature>
<evidence type="ECO:0008006" key="5">
    <source>
        <dbReference type="Google" id="ProtNLM"/>
    </source>
</evidence>
<dbReference type="EMBL" id="CAJOAY010006021">
    <property type="protein sequence ID" value="CAF4127437.1"/>
    <property type="molecule type" value="Genomic_DNA"/>
</dbReference>
<feature type="region of interest" description="Disordered" evidence="1">
    <location>
        <begin position="237"/>
        <end position="260"/>
    </location>
</feature>
<gene>
    <name evidence="3" type="ORF">OKA104_LOCUS37071</name>
    <name evidence="2" type="ORF">VCS650_LOCUS42626</name>
</gene>
<accession>A0A815TW51</accession>
<reference evidence="2" key="1">
    <citation type="submission" date="2021-02" db="EMBL/GenBank/DDBJ databases">
        <authorList>
            <person name="Nowell W R."/>
        </authorList>
    </citation>
    <scope>NUCLEOTIDE SEQUENCE</scope>
</reference>
<dbReference type="Gene3D" id="3.90.550.10">
    <property type="entry name" value="Spore Coat Polysaccharide Biosynthesis Protein SpsA, Chain A"/>
    <property type="match status" value="1"/>
</dbReference>
<organism evidence="2 4">
    <name type="scientific">Adineta steineri</name>
    <dbReference type="NCBI Taxonomy" id="433720"/>
    <lineage>
        <taxon>Eukaryota</taxon>
        <taxon>Metazoa</taxon>
        <taxon>Spiralia</taxon>
        <taxon>Gnathifera</taxon>
        <taxon>Rotifera</taxon>
        <taxon>Eurotatoria</taxon>
        <taxon>Bdelloidea</taxon>
        <taxon>Adinetida</taxon>
        <taxon>Adinetidae</taxon>
        <taxon>Adineta</taxon>
    </lineage>
</organism>
<dbReference type="OrthoDB" id="9979422at2759"/>
<evidence type="ECO:0000313" key="3">
    <source>
        <dbReference type="EMBL" id="CAF4127437.1"/>
    </source>
</evidence>
<sequence>MATYQRSNQKSPYYLKRSVRSVLAQEYSEWELFVTGDKYVNETEFKYIFRNVPANKLFLHNLEKPGERDKLSGINLWYCVGATAMNNALDRAEEKYRDSEKYRDNKLIIAHLDDDDTWHPSHLQNLVNAYNRFPSVSFVWSKGYYCASGRGDVYPLINVSNTINNKPPTIGLTLHSSVSWKMRTFHSFRYRRIWEYRDETPTVGDGDLWTRMTKFMLKKNINFYHSLAPTVEHLQERQSKPCTKANNQSSWYPDDNSFRD</sequence>
<dbReference type="EMBL" id="CAJNON010002364">
    <property type="protein sequence ID" value="CAF1508290.1"/>
    <property type="molecule type" value="Genomic_DNA"/>
</dbReference>
<dbReference type="InterPro" id="IPR029044">
    <property type="entry name" value="Nucleotide-diphossugar_trans"/>
</dbReference>
<dbReference type="SUPFAM" id="SSF53448">
    <property type="entry name" value="Nucleotide-diphospho-sugar transferases"/>
    <property type="match status" value="1"/>
</dbReference>
<evidence type="ECO:0000256" key="1">
    <source>
        <dbReference type="SAM" id="MobiDB-lite"/>
    </source>
</evidence>
<comment type="caution">
    <text evidence="2">The sequence shown here is derived from an EMBL/GenBank/DDBJ whole genome shotgun (WGS) entry which is preliminary data.</text>
</comment>
<dbReference type="Proteomes" id="UP000663891">
    <property type="component" value="Unassembled WGS sequence"/>
</dbReference>
<name>A0A815TW51_9BILA</name>
<protein>
    <recommendedName>
        <fullName evidence="5">Glycosyltransferase 2-like domain-containing protein</fullName>
    </recommendedName>
</protein>
<evidence type="ECO:0000313" key="4">
    <source>
        <dbReference type="Proteomes" id="UP000663891"/>
    </source>
</evidence>
<dbReference type="AlphaFoldDB" id="A0A815TW51"/>